<accession>A0A6A3BZB5</accession>
<dbReference type="AlphaFoldDB" id="A0A6A3BZB5"/>
<dbReference type="InterPro" id="IPR036397">
    <property type="entry name" value="RNaseH_sf"/>
</dbReference>
<evidence type="ECO:0000313" key="2">
    <source>
        <dbReference type="EMBL" id="KAE8720279.1"/>
    </source>
</evidence>
<dbReference type="InterPro" id="IPR003165">
    <property type="entry name" value="Piwi"/>
</dbReference>
<name>A0A6A3BZB5_HIBSY</name>
<reference evidence="2" key="1">
    <citation type="submission" date="2019-09" db="EMBL/GenBank/DDBJ databases">
        <title>Draft genome information of white flower Hibiscus syriacus.</title>
        <authorList>
            <person name="Kim Y.-M."/>
        </authorList>
    </citation>
    <scope>NUCLEOTIDE SEQUENCE [LARGE SCALE GENOMIC DNA]</scope>
    <source>
        <strain evidence="2">YM2019G1</strain>
        <tissue evidence="2">Leaf</tissue>
    </source>
</reference>
<evidence type="ECO:0000259" key="1">
    <source>
        <dbReference type="Pfam" id="PF02171"/>
    </source>
</evidence>
<feature type="domain" description="Piwi" evidence="1">
    <location>
        <begin position="63"/>
        <end position="125"/>
    </location>
</feature>
<dbReference type="Pfam" id="PF02171">
    <property type="entry name" value="Piwi"/>
    <property type="match status" value="2"/>
</dbReference>
<dbReference type="GO" id="GO:0003676">
    <property type="term" value="F:nucleic acid binding"/>
    <property type="evidence" value="ECO:0007669"/>
    <property type="project" value="InterPro"/>
</dbReference>
<dbReference type="PANTHER" id="PTHR22891">
    <property type="entry name" value="EUKARYOTIC TRANSLATION INITIATION FACTOR 2C"/>
    <property type="match status" value="1"/>
</dbReference>
<sequence length="157" mass="17453">MEMIEALYKPSPEGMVDDGIIRDGVSESQFSQVLNIELEQIIKAYQLLGDSDVPKFTLIHRLSPQIVHPRNYDFYMCAHAGMIGTSRPAHCHVLLDEIGFSPNDLQNLIHALSYVYQRITTAISIETSSGNVTSAGSIIVPDLPRLKKNVAVSMFFC</sequence>
<dbReference type="EMBL" id="VEPZ02000749">
    <property type="protein sequence ID" value="KAE8720279.1"/>
    <property type="molecule type" value="Genomic_DNA"/>
</dbReference>
<dbReference type="InterPro" id="IPR012337">
    <property type="entry name" value="RNaseH-like_sf"/>
</dbReference>
<comment type="caution">
    <text evidence="2">The sequence shown here is derived from an EMBL/GenBank/DDBJ whole genome shotgun (WGS) entry which is preliminary data.</text>
</comment>
<feature type="domain" description="Piwi" evidence="1">
    <location>
        <begin position="21"/>
        <end position="59"/>
    </location>
</feature>
<organism evidence="2">
    <name type="scientific">Hibiscus syriacus</name>
    <name type="common">Rose of Sharon</name>
    <dbReference type="NCBI Taxonomy" id="106335"/>
    <lineage>
        <taxon>Eukaryota</taxon>
        <taxon>Viridiplantae</taxon>
        <taxon>Streptophyta</taxon>
        <taxon>Embryophyta</taxon>
        <taxon>Tracheophyta</taxon>
        <taxon>Spermatophyta</taxon>
        <taxon>Magnoliopsida</taxon>
        <taxon>eudicotyledons</taxon>
        <taxon>Gunneridae</taxon>
        <taxon>Pentapetalae</taxon>
        <taxon>rosids</taxon>
        <taxon>malvids</taxon>
        <taxon>Malvales</taxon>
        <taxon>Malvaceae</taxon>
        <taxon>Malvoideae</taxon>
        <taxon>Hibiscus</taxon>
    </lineage>
</organism>
<dbReference type="Gene3D" id="3.30.420.10">
    <property type="entry name" value="Ribonuclease H-like superfamily/Ribonuclease H"/>
    <property type="match status" value="2"/>
</dbReference>
<protein>
    <recommendedName>
        <fullName evidence="1">Piwi domain-containing protein</fullName>
    </recommendedName>
</protein>
<dbReference type="SUPFAM" id="SSF53098">
    <property type="entry name" value="Ribonuclease H-like"/>
    <property type="match status" value="1"/>
</dbReference>
<proteinExistence type="predicted"/>
<gene>
    <name evidence="2" type="ORF">F3Y22_tig00020837pilonHSYRG00009</name>
</gene>